<organism evidence="4 5">
    <name type="scientific">Periophthalmus magnuspinnatus</name>
    <dbReference type="NCBI Taxonomy" id="409849"/>
    <lineage>
        <taxon>Eukaryota</taxon>
        <taxon>Metazoa</taxon>
        <taxon>Chordata</taxon>
        <taxon>Craniata</taxon>
        <taxon>Vertebrata</taxon>
        <taxon>Euteleostomi</taxon>
        <taxon>Actinopterygii</taxon>
        <taxon>Neopterygii</taxon>
        <taxon>Teleostei</taxon>
        <taxon>Neoteleostei</taxon>
        <taxon>Acanthomorphata</taxon>
        <taxon>Gobiaria</taxon>
        <taxon>Gobiiformes</taxon>
        <taxon>Gobioidei</taxon>
        <taxon>Gobiidae</taxon>
        <taxon>Oxudercinae</taxon>
        <taxon>Periophthalmus</taxon>
    </lineage>
</organism>
<name>A0A3B3ZPU0_9GOBI</name>
<keyword evidence="1" id="KW-1015">Disulfide bond</keyword>
<dbReference type="InterPro" id="IPR018378">
    <property type="entry name" value="C-type_lectin_CS"/>
</dbReference>
<dbReference type="SUPFAM" id="SSF56436">
    <property type="entry name" value="C-type lectin-like"/>
    <property type="match status" value="2"/>
</dbReference>
<keyword evidence="5" id="KW-1185">Reference proteome</keyword>
<dbReference type="InterPro" id="IPR016186">
    <property type="entry name" value="C-type_lectin-like/link_sf"/>
</dbReference>
<keyword evidence="2" id="KW-0732">Signal</keyword>
<feature type="domain" description="C-type lectin" evidence="3">
    <location>
        <begin position="141"/>
        <end position="260"/>
    </location>
</feature>
<dbReference type="Ensembl" id="ENSPMGT00000006751.1">
    <property type="protein sequence ID" value="ENSPMGP00000006351.1"/>
    <property type="gene ID" value="ENSPMGG00000005343.1"/>
</dbReference>
<sequence length="271" mass="31090">MIHCHLNSALTVVLLSSVVCELTGSSANDYILINESRSWMDAQTYCRERYTDLATVWSEWDLWELCTGLNCTDAWIGLNNQHNSYTRTKHWSQVGQEYTEGRRRWSPGEPSDHEGKENCMFIQSDLSLSDQSCCSTRPFICYDERSNISVVISRNMSWSEALHFCRQRSADLLSGWSQLEDPVLQEKIQASADSSWWVGLFIDPWIWSNTNHSSSFRHWDHKQGFMCEDTSLTYGQCVSVGPKGTWTSDSCTVKKTFICYNLTQSAHLNST</sequence>
<feature type="chain" id="PRO_5017343355" description="C-type lectin domain-containing protein" evidence="2">
    <location>
        <begin position="21"/>
        <end position="271"/>
    </location>
</feature>
<reference evidence="4" key="1">
    <citation type="submission" date="2025-08" db="UniProtKB">
        <authorList>
            <consortium name="Ensembl"/>
        </authorList>
    </citation>
    <scope>IDENTIFICATION</scope>
</reference>
<evidence type="ECO:0000313" key="5">
    <source>
        <dbReference type="Proteomes" id="UP000261520"/>
    </source>
</evidence>
<dbReference type="AlphaFoldDB" id="A0A3B3ZPU0"/>
<feature type="domain" description="C-type lectin" evidence="3">
    <location>
        <begin position="25"/>
        <end position="142"/>
    </location>
</feature>
<dbReference type="PROSITE" id="PS50041">
    <property type="entry name" value="C_TYPE_LECTIN_2"/>
    <property type="match status" value="2"/>
</dbReference>
<feature type="signal peptide" evidence="2">
    <location>
        <begin position="1"/>
        <end position="20"/>
    </location>
</feature>
<dbReference type="PROSITE" id="PS00615">
    <property type="entry name" value="C_TYPE_LECTIN_1"/>
    <property type="match status" value="1"/>
</dbReference>
<evidence type="ECO:0000313" key="4">
    <source>
        <dbReference type="Ensembl" id="ENSPMGP00000006351.1"/>
    </source>
</evidence>
<evidence type="ECO:0000256" key="2">
    <source>
        <dbReference type="SAM" id="SignalP"/>
    </source>
</evidence>
<accession>A0A3B3ZPU0</accession>
<reference evidence="4" key="2">
    <citation type="submission" date="2025-09" db="UniProtKB">
        <authorList>
            <consortium name="Ensembl"/>
        </authorList>
    </citation>
    <scope>IDENTIFICATION</scope>
</reference>
<dbReference type="Pfam" id="PF00059">
    <property type="entry name" value="Lectin_C"/>
    <property type="match status" value="2"/>
</dbReference>
<dbReference type="InterPro" id="IPR001304">
    <property type="entry name" value="C-type_lectin-like"/>
</dbReference>
<evidence type="ECO:0000259" key="3">
    <source>
        <dbReference type="PROSITE" id="PS50041"/>
    </source>
</evidence>
<dbReference type="PANTHER" id="PTHR45784:SF3">
    <property type="entry name" value="C-TYPE LECTIN DOMAIN FAMILY 4 MEMBER K-LIKE-RELATED"/>
    <property type="match status" value="1"/>
</dbReference>
<dbReference type="Proteomes" id="UP000261520">
    <property type="component" value="Unplaced"/>
</dbReference>
<dbReference type="PANTHER" id="PTHR45784">
    <property type="entry name" value="C-TYPE LECTIN DOMAIN FAMILY 20 MEMBER A-RELATED"/>
    <property type="match status" value="1"/>
</dbReference>
<dbReference type="STRING" id="409849.ENSPMGP00000006351"/>
<dbReference type="InterPro" id="IPR016187">
    <property type="entry name" value="CTDL_fold"/>
</dbReference>
<proteinExistence type="predicted"/>
<protein>
    <recommendedName>
        <fullName evidence="3">C-type lectin domain-containing protein</fullName>
    </recommendedName>
</protein>
<dbReference type="Gene3D" id="3.10.100.10">
    <property type="entry name" value="Mannose-Binding Protein A, subunit A"/>
    <property type="match status" value="2"/>
</dbReference>
<evidence type="ECO:0000256" key="1">
    <source>
        <dbReference type="ARBA" id="ARBA00023157"/>
    </source>
</evidence>
<dbReference type="SMART" id="SM00034">
    <property type="entry name" value="CLECT"/>
    <property type="match status" value="2"/>
</dbReference>